<proteinExistence type="predicted"/>
<comment type="caution">
    <text evidence="3">The sequence shown here is derived from an EMBL/GenBank/DDBJ whole genome shotgun (WGS) entry which is preliminary data.</text>
</comment>
<organism evidence="3 5">
    <name type="scientific">Puccinia coronata f. sp. avenae</name>
    <dbReference type="NCBI Taxonomy" id="200324"/>
    <lineage>
        <taxon>Eukaryota</taxon>
        <taxon>Fungi</taxon>
        <taxon>Dikarya</taxon>
        <taxon>Basidiomycota</taxon>
        <taxon>Pucciniomycotina</taxon>
        <taxon>Pucciniomycetes</taxon>
        <taxon>Pucciniales</taxon>
        <taxon>Pucciniaceae</taxon>
        <taxon>Puccinia</taxon>
    </lineage>
</organism>
<dbReference type="Proteomes" id="UP000235392">
    <property type="component" value="Unassembled WGS sequence"/>
</dbReference>
<dbReference type="Proteomes" id="UP000235388">
    <property type="component" value="Unassembled WGS sequence"/>
</dbReference>
<feature type="region of interest" description="Disordered" evidence="1">
    <location>
        <begin position="106"/>
        <end position="166"/>
    </location>
</feature>
<keyword evidence="4" id="KW-1185">Reference proteome</keyword>
<reference evidence="4 5" key="1">
    <citation type="submission" date="2017-11" db="EMBL/GenBank/DDBJ databases">
        <title>De novo assembly and phasing of dikaryotic genomes from two isolates of Puccinia coronata f. sp. avenae, the causal agent of oat crown rust.</title>
        <authorList>
            <person name="Miller M.E."/>
            <person name="Zhang Y."/>
            <person name="Omidvar V."/>
            <person name="Sperschneider J."/>
            <person name="Schwessinger B."/>
            <person name="Raley C."/>
            <person name="Palmer J.M."/>
            <person name="Garnica D."/>
            <person name="Upadhyaya N."/>
            <person name="Rathjen J."/>
            <person name="Taylor J.M."/>
            <person name="Park R.F."/>
            <person name="Dodds P.N."/>
            <person name="Hirsch C.D."/>
            <person name="Kianian S.F."/>
            <person name="Figueroa M."/>
        </authorList>
    </citation>
    <scope>NUCLEOTIDE SEQUENCE [LARGE SCALE GENOMIC DNA]</scope>
    <source>
        <strain evidence="2">12NC29</strain>
        <strain evidence="3">12SD80</strain>
    </source>
</reference>
<sequence>MIALADRSPPVITYTDTSVIRVLDAPSAPPDMINKTNVIGLGHVTHRGEVISNEPERSLCLEVTVAHNDWDAVFSNKAEGGPSSGLTPKGPAKPFKTAFTKVVKASASRKGKAKAVEPESEAESSSVDYMDDAQESPLEPITPPAAKRGRPRKEDLVAAAKKMRRQ</sequence>
<protein>
    <submittedName>
        <fullName evidence="3">Uncharacterized protein</fullName>
    </submittedName>
</protein>
<dbReference type="AlphaFoldDB" id="A0A2N5VMV1"/>
<evidence type="ECO:0000313" key="2">
    <source>
        <dbReference type="EMBL" id="PLW20444.1"/>
    </source>
</evidence>
<dbReference type="EMBL" id="PGCI01000006">
    <property type="protein sequence ID" value="PLW51297.1"/>
    <property type="molecule type" value="Genomic_DNA"/>
</dbReference>
<evidence type="ECO:0000256" key="1">
    <source>
        <dbReference type="SAM" id="MobiDB-lite"/>
    </source>
</evidence>
<accession>A0A2N5VMV1</accession>
<evidence type="ECO:0000313" key="4">
    <source>
        <dbReference type="Proteomes" id="UP000235388"/>
    </source>
</evidence>
<dbReference type="EMBL" id="PGCJ01000797">
    <property type="protein sequence ID" value="PLW20444.1"/>
    <property type="molecule type" value="Genomic_DNA"/>
</dbReference>
<evidence type="ECO:0000313" key="3">
    <source>
        <dbReference type="EMBL" id="PLW51297.1"/>
    </source>
</evidence>
<name>A0A2N5VMV1_9BASI</name>
<evidence type="ECO:0000313" key="5">
    <source>
        <dbReference type="Proteomes" id="UP000235392"/>
    </source>
</evidence>
<gene>
    <name evidence="2" type="ORF">PCANC_08315</name>
    <name evidence="3" type="ORF">PCASD_00978</name>
</gene>